<dbReference type="InterPro" id="IPR003346">
    <property type="entry name" value="Transposase_20"/>
</dbReference>
<feature type="domain" description="Transposase IS116/IS110/IS902 C-terminal" evidence="2">
    <location>
        <begin position="271"/>
        <end position="354"/>
    </location>
</feature>
<dbReference type="AlphaFoldDB" id="A0A7W9HDJ0"/>
<dbReference type="GO" id="GO:0004803">
    <property type="term" value="F:transposase activity"/>
    <property type="evidence" value="ECO:0007669"/>
    <property type="project" value="InterPro"/>
</dbReference>
<evidence type="ECO:0000313" key="4">
    <source>
        <dbReference type="EMBL" id="MBB5801230.1"/>
    </source>
</evidence>
<dbReference type="Pfam" id="PF02371">
    <property type="entry name" value="Transposase_20"/>
    <property type="match status" value="1"/>
</dbReference>
<protein>
    <submittedName>
        <fullName evidence="3">Transposase</fullName>
    </submittedName>
</protein>
<keyword evidence="5" id="KW-1185">Reference proteome</keyword>
<evidence type="ECO:0000313" key="5">
    <source>
        <dbReference type="Proteomes" id="UP000552097"/>
    </source>
</evidence>
<reference evidence="3 5" key="1">
    <citation type="submission" date="2020-08" db="EMBL/GenBank/DDBJ databases">
        <title>Sequencing the genomes of 1000 actinobacteria strains.</title>
        <authorList>
            <person name="Klenk H.-P."/>
        </authorList>
    </citation>
    <scope>NUCLEOTIDE SEQUENCE [LARGE SCALE GENOMIC DNA]</scope>
    <source>
        <strain evidence="3 5">DSM 45486</strain>
    </source>
</reference>
<dbReference type="RefSeq" id="WP_184914420.1">
    <property type="nucleotide sequence ID" value="NZ_JACHMO010000001.1"/>
</dbReference>
<evidence type="ECO:0000259" key="2">
    <source>
        <dbReference type="Pfam" id="PF02371"/>
    </source>
</evidence>
<dbReference type="Proteomes" id="UP000552097">
    <property type="component" value="Unassembled WGS sequence"/>
</dbReference>
<proteinExistence type="predicted"/>
<dbReference type="GO" id="GO:0003677">
    <property type="term" value="F:DNA binding"/>
    <property type="evidence" value="ECO:0007669"/>
    <property type="project" value="InterPro"/>
</dbReference>
<feature type="domain" description="Transposase IS110-like N-terminal" evidence="1">
    <location>
        <begin position="5"/>
        <end position="161"/>
    </location>
</feature>
<name>A0A7W9HDJ0_9PSEU</name>
<dbReference type="GO" id="GO:0006313">
    <property type="term" value="P:DNA transposition"/>
    <property type="evidence" value="ECO:0007669"/>
    <property type="project" value="InterPro"/>
</dbReference>
<dbReference type="PANTHER" id="PTHR33055">
    <property type="entry name" value="TRANSPOSASE FOR INSERTION SEQUENCE ELEMENT IS1111A"/>
    <property type="match status" value="1"/>
</dbReference>
<dbReference type="EMBL" id="JACHMO010000001">
    <property type="protein sequence ID" value="MBB5800235.1"/>
    <property type="molecule type" value="Genomic_DNA"/>
</dbReference>
<evidence type="ECO:0000259" key="1">
    <source>
        <dbReference type="Pfam" id="PF01548"/>
    </source>
</evidence>
<dbReference type="InterPro" id="IPR002525">
    <property type="entry name" value="Transp_IS110-like_N"/>
</dbReference>
<dbReference type="PANTHER" id="PTHR33055:SF3">
    <property type="entry name" value="PUTATIVE TRANSPOSASE FOR IS117-RELATED"/>
    <property type="match status" value="1"/>
</dbReference>
<dbReference type="InterPro" id="IPR047650">
    <property type="entry name" value="Transpos_IS110"/>
</dbReference>
<accession>A0A7W9HDJ0</accession>
<comment type="caution">
    <text evidence="3">The sequence shown here is derived from an EMBL/GenBank/DDBJ whole genome shotgun (WGS) entry which is preliminary data.</text>
</comment>
<organism evidence="3 5">
    <name type="scientific">Saccharothrix ecbatanensis</name>
    <dbReference type="NCBI Taxonomy" id="1105145"/>
    <lineage>
        <taxon>Bacteria</taxon>
        <taxon>Bacillati</taxon>
        <taxon>Actinomycetota</taxon>
        <taxon>Actinomycetes</taxon>
        <taxon>Pseudonocardiales</taxon>
        <taxon>Pseudonocardiaceae</taxon>
        <taxon>Saccharothrix</taxon>
    </lineage>
</organism>
<gene>
    <name evidence="3" type="ORF">F4560_000003</name>
    <name evidence="4" type="ORF">F4560_000998</name>
</gene>
<dbReference type="Pfam" id="PF01548">
    <property type="entry name" value="DEDD_Tnp_IS110"/>
    <property type="match status" value="1"/>
</dbReference>
<evidence type="ECO:0000313" key="3">
    <source>
        <dbReference type="EMBL" id="MBB5800235.1"/>
    </source>
</evidence>
<sequence length="408" mass="44339">MTITCGIDWAEGHHDVALLDADGRRIAKLRIDTGLTGFTELMTLLAEHATDPTSVSVAIETDKVLIVAALRAAGFDVYAINPRAVARYRERWGQAGGKSDRGDALVLANVLRTDRHLHRLLPATSETGRAVKVLARQHQEAIWVRQATVSRLRSLLIEYYPNALTAFPILTHHAALHVLAAAPTPTAAARLTRTRMATLLRRAGRRNDPGLAERIVAQLQTPALRQPSPVEAGYGRAVAALLAVVTVMQVGIADLEAALATELGRHPTAGLLRSVPGLGPILAARVLGEIGDDTTRFATAQNLRAFAGTAPITKASGKSTVVRARHIRNRRLGDACHWWAFASITKSTGARAHYDQRRATGDSHNAALRNLANKLLGRLWWCHTNNQPWREDAAWPQSQPPNKPPLDT</sequence>
<dbReference type="EMBL" id="JACHMO010000001">
    <property type="protein sequence ID" value="MBB5801230.1"/>
    <property type="molecule type" value="Genomic_DNA"/>
</dbReference>
<dbReference type="NCBIfam" id="NF033542">
    <property type="entry name" value="transpos_IS110"/>
    <property type="match status" value="1"/>
</dbReference>